<dbReference type="Proteomes" id="UP001605036">
    <property type="component" value="Unassembled WGS sequence"/>
</dbReference>
<dbReference type="EMBL" id="JBHFFA010000006">
    <property type="protein sequence ID" value="KAL2621162.1"/>
    <property type="molecule type" value="Genomic_DNA"/>
</dbReference>
<proteinExistence type="predicted"/>
<evidence type="ECO:0000313" key="2">
    <source>
        <dbReference type="Proteomes" id="UP001605036"/>
    </source>
</evidence>
<dbReference type="AlphaFoldDB" id="A0ABD1Y345"/>
<keyword evidence="2" id="KW-1185">Reference proteome</keyword>
<sequence length="432" mass="48422">MEESTANFVLLSEDMIVNIFSRLDDDPRYLARLACVCERFLHVVRNVCWKRHCVRLVPELLPSPRVQLDSVATPPGGWGGLMKLLVCCPGLKHAGVLLESWDFGLDRELGSSLDYNSQQLKCGRKGKRRMEEYGGEGSGEAKDCRRHTDDEGSLVFSAQESQRSALANAEKSKISLEVDDCQGSIDGNGLHCHGVVGMNNLEVERGNIAVRGEQQSTGQAGWKKRKESEENAAMREGSPFMALDFYSCSKISTYTEKVKMQESLKKLRQVSRSASASSEVGNHQAEDHLVTRKGGDCDFKPLDLHLASGAWNLSKEQGNKLLASRFRADCLYISDWPGCEHPGEKRKYKLFRGLFKNFKTSHVWRNLKDMKYRPIGVPCAFCNSSSSWDMMTAFCLRRSLEYHDDGEPVVRAYVCANGHVSGAWTDRPLYTS</sequence>
<accession>A0ABD1Y345</accession>
<gene>
    <name evidence="1" type="ORF">R1flu_001367</name>
</gene>
<dbReference type="PANTHER" id="PTHR31348">
    <property type="entry name" value="EID1-LIKE F-BOX PROTEIN 2-RELATED"/>
    <property type="match status" value="1"/>
</dbReference>
<dbReference type="InterPro" id="IPR036047">
    <property type="entry name" value="F-box-like_dom_sf"/>
</dbReference>
<reference evidence="1 2" key="1">
    <citation type="submission" date="2024-09" db="EMBL/GenBank/DDBJ databases">
        <title>Chromosome-scale assembly of Riccia fluitans.</title>
        <authorList>
            <person name="Paukszto L."/>
            <person name="Sawicki J."/>
            <person name="Karawczyk K."/>
            <person name="Piernik-Szablinska J."/>
            <person name="Szczecinska M."/>
            <person name="Mazdziarz M."/>
        </authorList>
    </citation>
    <scope>NUCLEOTIDE SEQUENCE [LARGE SCALE GENOMIC DNA]</scope>
    <source>
        <strain evidence="1">Rf_01</strain>
        <tissue evidence="1">Aerial parts of the thallus</tissue>
    </source>
</reference>
<evidence type="ECO:0000313" key="1">
    <source>
        <dbReference type="EMBL" id="KAL2621162.1"/>
    </source>
</evidence>
<dbReference type="Gene3D" id="1.20.1280.50">
    <property type="match status" value="1"/>
</dbReference>
<evidence type="ECO:0008006" key="3">
    <source>
        <dbReference type="Google" id="ProtNLM"/>
    </source>
</evidence>
<dbReference type="PANTHER" id="PTHR31348:SF4">
    <property type="entry name" value="PHYTOCHROME A-ASSOCIATED F-BOX PROTEIN"/>
    <property type="match status" value="1"/>
</dbReference>
<name>A0ABD1Y345_9MARC</name>
<dbReference type="SUPFAM" id="SSF81383">
    <property type="entry name" value="F-box domain"/>
    <property type="match status" value="1"/>
</dbReference>
<dbReference type="InterPro" id="IPR040267">
    <property type="entry name" value="EID1-like"/>
</dbReference>
<comment type="caution">
    <text evidence="1">The sequence shown here is derived from an EMBL/GenBank/DDBJ whole genome shotgun (WGS) entry which is preliminary data.</text>
</comment>
<protein>
    <recommendedName>
        <fullName evidence="3">F-box domain-containing protein</fullName>
    </recommendedName>
</protein>
<organism evidence="1 2">
    <name type="scientific">Riccia fluitans</name>
    <dbReference type="NCBI Taxonomy" id="41844"/>
    <lineage>
        <taxon>Eukaryota</taxon>
        <taxon>Viridiplantae</taxon>
        <taxon>Streptophyta</taxon>
        <taxon>Embryophyta</taxon>
        <taxon>Marchantiophyta</taxon>
        <taxon>Marchantiopsida</taxon>
        <taxon>Marchantiidae</taxon>
        <taxon>Marchantiales</taxon>
        <taxon>Ricciaceae</taxon>
        <taxon>Riccia</taxon>
    </lineage>
</organism>